<dbReference type="HOGENOM" id="CLU_1710665_0_0_7"/>
<keyword evidence="1" id="KW-0732">Signal</keyword>
<dbReference type="OrthoDB" id="5397223at2"/>
<name>B3E973_TRIL1</name>
<sequence>MKKLVLTLAAVLALAAPAAFAAEHGGHAGHDMAGMAKMEGVAYEAVIDGVKTTFTVQTMKEAMAAMGMKMPAGVKDTHHISVTFKDPKSGKALTGGEVKVKLLSPDKSEQVKDLMGMHGHFGGDFVMTQKGKYGVMAKFKLADGKIRSAKFWYSVN</sequence>
<organism evidence="2 3">
    <name type="scientific">Trichlorobacter lovleyi (strain ATCC BAA-1151 / DSM 17278 / SZ)</name>
    <name type="common">Geobacter lovleyi</name>
    <dbReference type="NCBI Taxonomy" id="398767"/>
    <lineage>
        <taxon>Bacteria</taxon>
        <taxon>Pseudomonadati</taxon>
        <taxon>Thermodesulfobacteriota</taxon>
        <taxon>Desulfuromonadia</taxon>
        <taxon>Geobacterales</taxon>
        <taxon>Geobacteraceae</taxon>
        <taxon>Trichlorobacter</taxon>
    </lineage>
</organism>
<dbReference type="eggNOG" id="ENOG5033BJ7">
    <property type="taxonomic scope" value="Bacteria"/>
</dbReference>
<protein>
    <recommendedName>
        <fullName evidence="4">YtkA-like domain-containing protein</fullName>
    </recommendedName>
</protein>
<proteinExistence type="predicted"/>
<dbReference type="RefSeq" id="WP_012471111.1">
    <property type="nucleotide sequence ID" value="NC_010814.1"/>
</dbReference>
<dbReference type="EMBL" id="CP001089">
    <property type="protein sequence ID" value="ACD96786.1"/>
    <property type="molecule type" value="Genomic_DNA"/>
</dbReference>
<dbReference type="KEGG" id="glo:Glov_3080"/>
<evidence type="ECO:0008006" key="4">
    <source>
        <dbReference type="Google" id="ProtNLM"/>
    </source>
</evidence>
<gene>
    <name evidence="2" type="ordered locus">Glov_3080</name>
</gene>
<evidence type="ECO:0000256" key="1">
    <source>
        <dbReference type="SAM" id="SignalP"/>
    </source>
</evidence>
<feature type="signal peptide" evidence="1">
    <location>
        <begin position="1"/>
        <end position="21"/>
    </location>
</feature>
<evidence type="ECO:0000313" key="2">
    <source>
        <dbReference type="EMBL" id="ACD96786.1"/>
    </source>
</evidence>
<accession>B3E973</accession>
<dbReference type="STRING" id="398767.Glov_3080"/>
<reference evidence="2 3" key="1">
    <citation type="submission" date="2008-05" db="EMBL/GenBank/DDBJ databases">
        <title>Complete sequence of chromosome of Geobacter lovleyi SZ.</title>
        <authorList>
            <consortium name="US DOE Joint Genome Institute"/>
            <person name="Lucas S."/>
            <person name="Copeland A."/>
            <person name="Lapidus A."/>
            <person name="Glavina del Rio T."/>
            <person name="Dalin E."/>
            <person name="Tice H."/>
            <person name="Bruce D."/>
            <person name="Goodwin L."/>
            <person name="Pitluck S."/>
            <person name="Chertkov O."/>
            <person name="Meincke L."/>
            <person name="Brettin T."/>
            <person name="Detter J.C."/>
            <person name="Han C."/>
            <person name="Tapia R."/>
            <person name="Kuske C.R."/>
            <person name="Schmutz J."/>
            <person name="Larimer F."/>
            <person name="Land M."/>
            <person name="Hauser L."/>
            <person name="Kyrpides N."/>
            <person name="Mikhailova N."/>
            <person name="Sung Y."/>
            <person name="Fletcher K.E."/>
            <person name="Ritalahti K.M."/>
            <person name="Loeffler F.E."/>
            <person name="Richardson P."/>
        </authorList>
    </citation>
    <scope>NUCLEOTIDE SEQUENCE [LARGE SCALE GENOMIC DNA]</scope>
    <source>
        <strain evidence="3">ATCC BAA-1151 / DSM 17278 / SZ</strain>
    </source>
</reference>
<dbReference type="Proteomes" id="UP000002420">
    <property type="component" value="Chromosome"/>
</dbReference>
<dbReference type="AlphaFoldDB" id="B3E973"/>
<keyword evidence="3" id="KW-1185">Reference proteome</keyword>
<evidence type="ECO:0000313" key="3">
    <source>
        <dbReference type="Proteomes" id="UP000002420"/>
    </source>
</evidence>
<feature type="chain" id="PRO_5002786057" description="YtkA-like domain-containing protein" evidence="1">
    <location>
        <begin position="22"/>
        <end position="156"/>
    </location>
</feature>